<gene>
    <name evidence="3" type="ORF">DL1_09750</name>
</gene>
<name>A0A074T9X2_9RHOB</name>
<accession>A0A074T9X2</accession>
<dbReference type="InterPro" id="IPR021682">
    <property type="entry name" value="DUF2933"/>
</dbReference>
<evidence type="ECO:0008006" key="5">
    <source>
        <dbReference type="Google" id="ProtNLM"/>
    </source>
</evidence>
<dbReference type="EMBL" id="JHEH01000028">
    <property type="protein sequence ID" value="KEP68606.1"/>
    <property type="molecule type" value="Genomic_DNA"/>
</dbReference>
<keyword evidence="2" id="KW-0812">Transmembrane</keyword>
<proteinExistence type="predicted"/>
<reference evidence="3 4" key="1">
    <citation type="submission" date="2014-03" db="EMBL/GenBank/DDBJ databases">
        <title>The draft genome sequence of Thioclava dalianensis DLFJ1-1.</title>
        <authorList>
            <person name="Lai Q."/>
            <person name="Shao Z."/>
        </authorList>
    </citation>
    <scope>NUCLEOTIDE SEQUENCE [LARGE SCALE GENOMIC DNA]</scope>
    <source>
        <strain evidence="3 4">DLFJ1-1</strain>
    </source>
</reference>
<feature type="transmembrane region" description="Helical" evidence="2">
    <location>
        <begin position="42"/>
        <end position="63"/>
    </location>
</feature>
<keyword evidence="2" id="KW-1133">Transmembrane helix</keyword>
<keyword evidence="2" id="KW-0472">Membrane</keyword>
<dbReference type="RefSeq" id="WP_009573635.1">
    <property type="nucleotide sequence ID" value="NZ_FOVB01000014.1"/>
</dbReference>
<dbReference type="STRING" id="1185766.SAMN05216224_11419"/>
<dbReference type="OrthoDB" id="7850212at2"/>
<evidence type="ECO:0000313" key="4">
    <source>
        <dbReference type="Proteomes" id="UP000027725"/>
    </source>
</evidence>
<feature type="transmembrane region" description="Helical" evidence="2">
    <location>
        <begin position="15"/>
        <end position="36"/>
    </location>
</feature>
<dbReference type="Proteomes" id="UP000027725">
    <property type="component" value="Unassembled WGS sequence"/>
</dbReference>
<sequence>MQEDSESGGNRHGKLMHWGMMACCAVMLLPIAAFLIGGGTVAGLWANATVFAPLVLCVGAHFVMHKMMGRSCHGSDKHKKTAPQPVLIEDMTDSAVRR</sequence>
<evidence type="ECO:0000256" key="2">
    <source>
        <dbReference type="SAM" id="Phobius"/>
    </source>
</evidence>
<dbReference type="AlphaFoldDB" id="A0A074T9X2"/>
<feature type="region of interest" description="Disordered" evidence="1">
    <location>
        <begin position="71"/>
        <end position="98"/>
    </location>
</feature>
<evidence type="ECO:0000256" key="1">
    <source>
        <dbReference type="SAM" id="MobiDB-lite"/>
    </source>
</evidence>
<dbReference type="eggNOG" id="ENOG5032JZQ">
    <property type="taxonomic scope" value="Bacteria"/>
</dbReference>
<dbReference type="Pfam" id="PF11666">
    <property type="entry name" value="DUF2933"/>
    <property type="match status" value="1"/>
</dbReference>
<evidence type="ECO:0000313" key="3">
    <source>
        <dbReference type="EMBL" id="KEP68606.1"/>
    </source>
</evidence>
<comment type="caution">
    <text evidence="3">The sequence shown here is derived from an EMBL/GenBank/DDBJ whole genome shotgun (WGS) entry which is preliminary data.</text>
</comment>
<organism evidence="3 4">
    <name type="scientific">Thioclava dalianensis</name>
    <dbReference type="NCBI Taxonomy" id="1185766"/>
    <lineage>
        <taxon>Bacteria</taxon>
        <taxon>Pseudomonadati</taxon>
        <taxon>Pseudomonadota</taxon>
        <taxon>Alphaproteobacteria</taxon>
        <taxon>Rhodobacterales</taxon>
        <taxon>Paracoccaceae</taxon>
        <taxon>Thioclava</taxon>
    </lineage>
</organism>
<keyword evidence="4" id="KW-1185">Reference proteome</keyword>
<protein>
    <recommendedName>
        <fullName evidence="5">DUF2933 domain-containing protein</fullName>
    </recommendedName>
</protein>